<keyword evidence="7 10" id="KW-1133">Transmembrane helix</keyword>
<dbReference type="PANTHER" id="PTHR43394:SF28">
    <property type="entry name" value="ATP-BINDING CASSETTE SUBFAMILY B MEMBER 1"/>
    <property type="match status" value="1"/>
</dbReference>
<dbReference type="PANTHER" id="PTHR43394">
    <property type="entry name" value="ATP-DEPENDENT PERMEASE MDL1, MITOCHONDRIAL"/>
    <property type="match status" value="1"/>
</dbReference>
<keyword evidence="13" id="KW-1185">Reference proteome</keyword>
<dbReference type="SUPFAM" id="SSF90123">
    <property type="entry name" value="ABC transporter transmembrane region"/>
    <property type="match status" value="1"/>
</dbReference>
<evidence type="ECO:0000256" key="9">
    <source>
        <dbReference type="ARBA" id="ARBA00023180"/>
    </source>
</evidence>
<name>A0A803XXB5_MELGA</name>
<evidence type="ECO:0000256" key="6">
    <source>
        <dbReference type="ARBA" id="ARBA00022967"/>
    </source>
</evidence>
<dbReference type="Proteomes" id="UP000001645">
    <property type="component" value="Chromosome 6"/>
</dbReference>
<proteinExistence type="predicted"/>
<dbReference type="GO" id="GO:0005743">
    <property type="term" value="C:mitochondrial inner membrane"/>
    <property type="evidence" value="ECO:0007669"/>
    <property type="project" value="TreeGrafter"/>
</dbReference>
<evidence type="ECO:0000256" key="2">
    <source>
        <dbReference type="ARBA" id="ARBA00022448"/>
    </source>
</evidence>
<keyword evidence="8 10" id="KW-0472">Membrane</keyword>
<keyword evidence="2" id="KW-0813">Transport</keyword>
<evidence type="ECO:0000256" key="1">
    <source>
        <dbReference type="ARBA" id="ARBA00004141"/>
    </source>
</evidence>
<dbReference type="InParanoid" id="A0A803XXB5"/>
<dbReference type="GO" id="GO:0005524">
    <property type="term" value="F:ATP binding"/>
    <property type="evidence" value="ECO:0007669"/>
    <property type="project" value="InterPro"/>
</dbReference>
<dbReference type="PROSITE" id="PS50929">
    <property type="entry name" value="ABC_TM1F"/>
    <property type="match status" value="1"/>
</dbReference>
<organism evidence="12 13">
    <name type="scientific">Meleagris gallopavo</name>
    <name type="common">Wild turkey</name>
    <dbReference type="NCBI Taxonomy" id="9103"/>
    <lineage>
        <taxon>Eukaryota</taxon>
        <taxon>Metazoa</taxon>
        <taxon>Chordata</taxon>
        <taxon>Craniata</taxon>
        <taxon>Vertebrata</taxon>
        <taxon>Euteleostomi</taxon>
        <taxon>Archelosauria</taxon>
        <taxon>Archosauria</taxon>
        <taxon>Dinosauria</taxon>
        <taxon>Saurischia</taxon>
        <taxon>Theropoda</taxon>
        <taxon>Coelurosauria</taxon>
        <taxon>Aves</taxon>
        <taxon>Neognathae</taxon>
        <taxon>Galloanserae</taxon>
        <taxon>Galliformes</taxon>
        <taxon>Phasianidae</taxon>
        <taxon>Meleagridinae</taxon>
        <taxon>Meleagris</taxon>
    </lineage>
</organism>
<reference evidence="12 13" key="1">
    <citation type="journal article" date="2010" name="PLoS Biol.">
        <title>Multi-platform next-generation sequencing of the domestic turkey (Meleagris gallopavo): genome assembly and analysis.</title>
        <authorList>
            <person name="Dalloul R.A."/>
            <person name="Long J.A."/>
            <person name="Zimin A.V."/>
            <person name="Aslam L."/>
            <person name="Beal K."/>
            <person name="Blomberg L.A."/>
            <person name="Bouffard P."/>
            <person name="Burt D.W."/>
            <person name="Crasta O."/>
            <person name="Crooijmans R.P."/>
            <person name="Cooper K."/>
            <person name="Coulombe R.A."/>
            <person name="De S."/>
            <person name="Delany M.E."/>
            <person name="Dodgson J.B."/>
            <person name="Dong J.J."/>
            <person name="Evans C."/>
            <person name="Frederickson K.M."/>
            <person name="Flicek P."/>
            <person name="Florea L."/>
            <person name="Folkerts O."/>
            <person name="Groenen M.A."/>
            <person name="Harkins T.T."/>
            <person name="Herrero J."/>
            <person name="Hoffmann S."/>
            <person name="Megens H.J."/>
            <person name="Jiang A."/>
            <person name="de Jong P."/>
            <person name="Kaiser P."/>
            <person name="Kim H."/>
            <person name="Kim K.W."/>
            <person name="Kim S."/>
            <person name="Langenberger D."/>
            <person name="Lee M.K."/>
            <person name="Lee T."/>
            <person name="Mane S."/>
            <person name="Marcais G."/>
            <person name="Marz M."/>
            <person name="McElroy A.P."/>
            <person name="Modise T."/>
            <person name="Nefedov M."/>
            <person name="Notredame C."/>
            <person name="Paton I.R."/>
            <person name="Payne W.S."/>
            <person name="Pertea G."/>
            <person name="Prickett D."/>
            <person name="Puiu D."/>
            <person name="Qioa D."/>
            <person name="Raineri E."/>
            <person name="Ruffier M."/>
            <person name="Salzberg S.L."/>
            <person name="Schatz M.C."/>
            <person name="Scheuring C."/>
            <person name="Schmidt C.J."/>
            <person name="Schroeder S."/>
            <person name="Searle S.M."/>
            <person name="Smith E.J."/>
            <person name="Smith J."/>
            <person name="Sonstegard T.S."/>
            <person name="Stadler P.F."/>
            <person name="Tafer H."/>
            <person name="Tu Z.J."/>
            <person name="Van Tassell C.P."/>
            <person name="Vilella A.J."/>
            <person name="Williams K.P."/>
            <person name="Yorke J.A."/>
            <person name="Zhang L."/>
            <person name="Zhang H.B."/>
            <person name="Zhang X."/>
            <person name="Zhang Y."/>
            <person name="Reed K.M."/>
        </authorList>
    </citation>
    <scope>NUCLEOTIDE SEQUENCE [LARGE SCALE GENOMIC DNA]</scope>
</reference>
<dbReference type="GO" id="GO:0090374">
    <property type="term" value="P:oligopeptide export from mitochondrion"/>
    <property type="evidence" value="ECO:0007669"/>
    <property type="project" value="TreeGrafter"/>
</dbReference>
<sequence length="155" mass="17629">MRGNSFKLEEGRFRLDIRKKLFTVRVFRYSSCTDKLLMIFGSLLAIAHGSSLPIAMIIFGDMTDSFVTSGNLSALNSSLEMLDKLEEDMTRYAYYYSAIAAAVLVAAYVQTSFWTLAAGRQVKKIRKNFFHAIMRQEIGWFDVNDAGELNTRLIE</sequence>
<keyword evidence="9" id="KW-0325">Glycoprotein</keyword>
<protein>
    <recommendedName>
        <fullName evidence="11">ABC transmembrane type-1 domain-containing protein</fullName>
    </recommendedName>
</protein>
<evidence type="ECO:0000256" key="10">
    <source>
        <dbReference type="SAM" id="Phobius"/>
    </source>
</evidence>
<dbReference type="InterPro" id="IPR011527">
    <property type="entry name" value="ABC1_TM_dom"/>
</dbReference>
<dbReference type="GeneTree" id="ENSGT00940000175433"/>
<dbReference type="Gene3D" id="1.20.1560.10">
    <property type="entry name" value="ABC transporter type 1, transmembrane domain"/>
    <property type="match status" value="1"/>
</dbReference>
<evidence type="ECO:0000313" key="12">
    <source>
        <dbReference type="Ensembl" id="ENSMGAP00000024161.1"/>
    </source>
</evidence>
<reference evidence="12" key="2">
    <citation type="submission" date="2025-08" db="UniProtKB">
        <authorList>
            <consortium name="Ensembl"/>
        </authorList>
    </citation>
    <scope>IDENTIFICATION</scope>
</reference>
<feature type="domain" description="ABC transmembrane type-1" evidence="11">
    <location>
        <begin position="39"/>
        <end position="155"/>
    </location>
</feature>
<keyword evidence="3" id="KW-0597">Phosphoprotein</keyword>
<dbReference type="Ensembl" id="ENSMGAT00000032785.1">
    <property type="protein sequence ID" value="ENSMGAP00000024161.1"/>
    <property type="gene ID" value="ENSMGAG00000018202.1"/>
</dbReference>
<dbReference type="InterPro" id="IPR036640">
    <property type="entry name" value="ABC1_TM_sf"/>
</dbReference>
<accession>A0A803XXB5</accession>
<evidence type="ECO:0000313" key="13">
    <source>
        <dbReference type="Proteomes" id="UP000001645"/>
    </source>
</evidence>
<keyword evidence="5" id="KW-0677">Repeat</keyword>
<dbReference type="InterPro" id="IPR039421">
    <property type="entry name" value="Type_1_exporter"/>
</dbReference>
<dbReference type="AlphaFoldDB" id="A0A803XXB5"/>
<feature type="transmembrane region" description="Helical" evidence="10">
    <location>
        <begin position="36"/>
        <end position="59"/>
    </location>
</feature>
<evidence type="ECO:0000256" key="4">
    <source>
        <dbReference type="ARBA" id="ARBA00022692"/>
    </source>
</evidence>
<evidence type="ECO:0000256" key="5">
    <source>
        <dbReference type="ARBA" id="ARBA00022737"/>
    </source>
</evidence>
<keyword evidence="6" id="KW-1278">Translocase</keyword>
<reference evidence="12" key="3">
    <citation type="submission" date="2025-09" db="UniProtKB">
        <authorList>
            <consortium name="Ensembl"/>
        </authorList>
    </citation>
    <scope>IDENTIFICATION</scope>
</reference>
<evidence type="ECO:0000259" key="11">
    <source>
        <dbReference type="PROSITE" id="PS50929"/>
    </source>
</evidence>
<evidence type="ECO:0000256" key="8">
    <source>
        <dbReference type="ARBA" id="ARBA00023136"/>
    </source>
</evidence>
<evidence type="ECO:0000256" key="7">
    <source>
        <dbReference type="ARBA" id="ARBA00022989"/>
    </source>
</evidence>
<dbReference type="Pfam" id="PF00664">
    <property type="entry name" value="ABC_membrane"/>
    <property type="match status" value="1"/>
</dbReference>
<keyword evidence="4 10" id="KW-0812">Transmembrane</keyword>
<feature type="transmembrane region" description="Helical" evidence="10">
    <location>
        <begin position="93"/>
        <end position="117"/>
    </location>
</feature>
<dbReference type="GO" id="GO:0015421">
    <property type="term" value="F:ABC-type oligopeptide transporter activity"/>
    <property type="evidence" value="ECO:0007669"/>
    <property type="project" value="TreeGrafter"/>
</dbReference>
<evidence type="ECO:0000256" key="3">
    <source>
        <dbReference type="ARBA" id="ARBA00022553"/>
    </source>
</evidence>
<comment type="subcellular location">
    <subcellularLocation>
        <location evidence="1">Membrane</location>
        <topology evidence="1">Multi-pass membrane protein</topology>
    </subcellularLocation>
</comment>